<accession>A0A0D1ZSP3</accession>
<reference evidence="2 3" key="1">
    <citation type="submission" date="2015-01" db="EMBL/GenBank/DDBJ databases">
        <title>The Genome Sequence of Exophiala mesophila CBS40295.</title>
        <authorList>
            <consortium name="The Broad Institute Genomics Platform"/>
            <person name="Cuomo C."/>
            <person name="de Hoog S."/>
            <person name="Gorbushina A."/>
            <person name="Stielow B."/>
            <person name="Teixiera M."/>
            <person name="Abouelleil A."/>
            <person name="Chapman S.B."/>
            <person name="Priest M."/>
            <person name="Young S.K."/>
            <person name="Wortman J."/>
            <person name="Nusbaum C."/>
            <person name="Birren B."/>
        </authorList>
    </citation>
    <scope>NUCLEOTIDE SEQUENCE [LARGE SCALE GENOMIC DNA]</scope>
    <source>
        <strain evidence="2 3">CBS 40295</strain>
    </source>
</reference>
<keyword evidence="3" id="KW-1185">Reference proteome</keyword>
<dbReference type="PANTHER" id="PTHR24148">
    <property type="entry name" value="ANKYRIN REPEAT DOMAIN-CONTAINING PROTEIN 39 HOMOLOG-RELATED"/>
    <property type="match status" value="1"/>
</dbReference>
<evidence type="ECO:0000313" key="2">
    <source>
        <dbReference type="EMBL" id="KIV96924.1"/>
    </source>
</evidence>
<organism evidence="2 3">
    <name type="scientific">Exophiala mesophila</name>
    <name type="common">Black yeast-like fungus</name>
    <dbReference type="NCBI Taxonomy" id="212818"/>
    <lineage>
        <taxon>Eukaryota</taxon>
        <taxon>Fungi</taxon>
        <taxon>Dikarya</taxon>
        <taxon>Ascomycota</taxon>
        <taxon>Pezizomycotina</taxon>
        <taxon>Eurotiomycetes</taxon>
        <taxon>Chaetothyriomycetidae</taxon>
        <taxon>Chaetothyriales</taxon>
        <taxon>Herpotrichiellaceae</taxon>
        <taxon>Exophiala</taxon>
    </lineage>
</organism>
<feature type="domain" description="Heterokaryon incompatibility" evidence="1">
    <location>
        <begin position="52"/>
        <end position="166"/>
    </location>
</feature>
<dbReference type="HOGENOM" id="CLU_1299717_0_0_1"/>
<dbReference type="OrthoDB" id="4161734at2759"/>
<gene>
    <name evidence="2" type="ORF">PV10_00737</name>
</gene>
<dbReference type="GeneID" id="27318582"/>
<evidence type="ECO:0000259" key="1">
    <source>
        <dbReference type="Pfam" id="PF06985"/>
    </source>
</evidence>
<dbReference type="AlphaFoldDB" id="A0A0D1ZSP3"/>
<protein>
    <recommendedName>
        <fullName evidence="1">Heterokaryon incompatibility domain-containing protein</fullName>
    </recommendedName>
</protein>
<dbReference type="InterPro" id="IPR010730">
    <property type="entry name" value="HET"/>
</dbReference>
<evidence type="ECO:0000313" key="3">
    <source>
        <dbReference type="Proteomes" id="UP000054302"/>
    </source>
</evidence>
<dbReference type="PANTHER" id="PTHR24148:SF64">
    <property type="entry name" value="HETEROKARYON INCOMPATIBILITY DOMAIN-CONTAINING PROTEIN"/>
    <property type="match status" value="1"/>
</dbReference>
<dbReference type="EMBL" id="KN847520">
    <property type="protein sequence ID" value="KIV96924.1"/>
    <property type="molecule type" value="Genomic_DNA"/>
</dbReference>
<dbReference type="Pfam" id="PF06985">
    <property type="entry name" value="HET"/>
    <property type="match status" value="1"/>
</dbReference>
<sequence length="212" mass="24598">MNDLKYEHDIIVPSVPNKMHPFRCMNLLAGSGGLPIFITFDVGPLVQLRGSYEALSYAWDQAQKSAKVFVLRDSPEDYARRYILVTPGLHSILKNLRHPTQTRRLWIDQLCIDQDDNKVEKGGQFAIMRLIYEEAAMTFVFLDQPSSTERPILPLLDKMEEFKNEIDEKFYRPYWTAYTSLTFARRNVSKLKFKPKLDETIHTVDGGHDIQT</sequence>
<dbReference type="VEuPathDB" id="FungiDB:PV10_00737"/>
<proteinExistence type="predicted"/>
<dbReference type="RefSeq" id="XP_016228498.1">
    <property type="nucleotide sequence ID" value="XM_016364849.1"/>
</dbReference>
<dbReference type="Proteomes" id="UP000054302">
    <property type="component" value="Unassembled WGS sequence"/>
</dbReference>
<name>A0A0D1ZSP3_EXOME</name>
<dbReference type="InterPro" id="IPR052895">
    <property type="entry name" value="HetReg/Transcr_Mod"/>
</dbReference>
<dbReference type="STRING" id="212818.A0A0D1ZSP3"/>